<accession>A0A563VUB5</accession>
<reference evidence="1 2" key="1">
    <citation type="submission" date="2019-01" db="EMBL/GenBank/DDBJ databases">
        <authorList>
            <person name="Brito A."/>
        </authorList>
    </citation>
    <scope>NUCLEOTIDE SEQUENCE [LARGE SCALE GENOMIC DNA]</scope>
    <source>
        <strain evidence="1">1</strain>
    </source>
</reference>
<proteinExistence type="predicted"/>
<organism evidence="1 2">
    <name type="scientific">Hyella patelloides LEGE 07179</name>
    <dbReference type="NCBI Taxonomy" id="945734"/>
    <lineage>
        <taxon>Bacteria</taxon>
        <taxon>Bacillati</taxon>
        <taxon>Cyanobacteriota</taxon>
        <taxon>Cyanophyceae</taxon>
        <taxon>Pleurocapsales</taxon>
        <taxon>Hyellaceae</taxon>
        <taxon>Hyella</taxon>
    </lineage>
</organism>
<name>A0A563VUB5_9CYAN</name>
<dbReference type="AlphaFoldDB" id="A0A563VUB5"/>
<gene>
    <name evidence="1" type="ORF">H1P_3040001</name>
</gene>
<dbReference type="Proteomes" id="UP000320055">
    <property type="component" value="Unassembled WGS sequence"/>
</dbReference>
<keyword evidence="2" id="KW-1185">Reference proteome</keyword>
<sequence>MSVLTKNMNINNRINRLSIVDKQYKLRQLIDKDNESVVQFSQKYKYLKKSTEETDKAA</sequence>
<protein>
    <submittedName>
        <fullName evidence="1">Uncharacterized protein</fullName>
    </submittedName>
</protein>
<evidence type="ECO:0000313" key="1">
    <source>
        <dbReference type="EMBL" id="VEP15062.1"/>
    </source>
</evidence>
<dbReference type="EMBL" id="CAACVJ010000229">
    <property type="protein sequence ID" value="VEP15062.1"/>
    <property type="molecule type" value="Genomic_DNA"/>
</dbReference>
<evidence type="ECO:0000313" key="2">
    <source>
        <dbReference type="Proteomes" id="UP000320055"/>
    </source>
</evidence>